<protein>
    <submittedName>
        <fullName evidence="3">Uncharacterized protein</fullName>
    </submittedName>
</protein>
<organism evidence="3 4">
    <name type="scientific">Hucho hucho</name>
    <name type="common">huchen</name>
    <dbReference type="NCBI Taxonomy" id="62062"/>
    <lineage>
        <taxon>Eukaryota</taxon>
        <taxon>Metazoa</taxon>
        <taxon>Chordata</taxon>
        <taxon>Craniata</taxon>
        <taxon>Vertebrata</taxon>
        <taxon>Euteleostomi</taxon>
        <taxon>Actinopterygii</taxon>
        <taxon>Neopterygii</taxon>
        <taxon>Teleostei</taxon>
        <taxon>Protacanthopterygii</taxon>
        <taxon>Salmoniformes</taxon>
        <taxon>Salmonidae</taxon>
        <taxon>Salmoninae</taxon>
        <taxon>Hucho</taxon>
    </lineage>
</organism>
<evidence type="ECO:0000313" key="3">
    <source>
        <dbReference type="Ensembl" id="ENSHHUP00000078340.1"/>
    </source>
</evidence>
<dbReference type="Ensembl" id="ENSHHUT00000080871.1">
    <property type="protein sequence ID" value="ENSHHUP00000078340.1"/>
    <property type="gene ID" value="ENSHHUG00000045727.1"/>
</dbReference>
<reference evidence="3" key="3">
    <citation type="submission" date="2025-09" db="UniProtKB">
        <authorList>
            <consortium name="Ensembl"/>
        </authorList>
    </citation>
    <scope>IDENTIFICATION</scope>
</reference>
<keyword evidence="4" id="KW-1185">Reference proteome</keyword>
<evidence type="ECO:0000256" key="2">
    <source>
        <dbReference type="SAM" id="MobiDB-lite"/>
    </source>
</evidence>
<feature type="region of interest" description="Disordered" evidence="2">
    <location>
        <begin position="106"/>
        <end position="131"/>
    </location>
</feature>
<dbReference type="Proteomes" id="UP000314982">
    <property type="component" value="Unassembled WGS sequence"/>
</dbReference>
<reference evidence="4" key="1">
    <citation type="submission" date="2018-06" db="EMBL/GenBank/DDBJ databases">
        <title>Genome assembly of Danube salmon.</title>
        <authorList>
            <person name="Macqueen D.J."/>
            <person name="Gundappa M.K."/>
        </authorList>
    </citation>
    <scope>NUCLEOTIDE SEQUENCE [LARGE SCALE GENOMIC DNA]</scope>
</reference>
<feature type="compositionally biased region" description="Polar residues" evidence="2">
    <location>
        <begin position="106"/>
        <end position="122"/>
    </location>
</feature>
<reference evidence="3" key="2">
    <citation type="submission" date="2025-08" db="UniProtKB">
        <authorList>
            <consortium name="Ensembl"/>
        </authorList>
    </citation>
    <scope>IDENTIFICATION</scope>
</reference>
<sequence length="131" mass="14364">MPYGSKLYMCVSSLGLLANISHVTDRMALLKEKLCNTSRLIPEHGALLHSLPNGTSEQVLDAKEQTALANASLQRALERLEELRVRLEESSTAVAHAKTSISNTNQLFSDSQSTGETNTSFRHPTMVLARL</sequence>
<dbReference type="AlphaFoldDB" id="A0A4W5QWU3"/>
<proteinExistence type="predicted"/>
<accession>A0A4W5QWU3</accession>
<evidence type="ECO:0000313" key="4">
    <source>
        <dbReference type="Proteomes" id="UP000314982"/>
    </source>
</evidence>
<evidence type="ECO:0000256" key="1">
    <source>
        <dbReference type="SAM" id="Coils"/>
    </source>
</evidence>
<feature type="coiled-coil region" evidence="1">
    <location>
        <begin position="63"/>
        <end position="93"/>
    </location>
</feature>
<keyword evidence="1" id="KW-0175">Coiled coil</keyword>
<name>A0A4W5QWU3_9TELE</name>
<dbReference type="STRING" id="62062.ENSHHUP00000078340"/>